<evidence type="ECO:0000256" key="1">
    <source>
        <dbReference type="ARBA" id="ARBA00001974"/>
    </source>
</evidence>
<dbReference type="InterPro" id="IPR016171">
    <property type="entry name" value="Vanillyl_alc_oxidase_C-sub2"/>
</dbReference>
<dbReference type="InterPro" id="IPR016166">
    <property type="entry name" value="FAD-bd_PCMH"/>
</dbReference>
<evidence type="ECO:0000256" key="2">
    <source>
        <dbReference type="ARBA" id="ARBA00022630"/>
    </source>
</evidence>
<dbReference type="Proteomes" id="UP001345691">
    <property type="component" value="Unassembled WGS sequence"/>
</dbReference>
<dbReference type="Gene3D" id="1.10.45.10">
    <property type="entry name" value="Vanillyl-alcohol Oxidase, Chain A, domain 4"/>
    <property type="match status" value="1"/>
</dbReference>
<dbReference type="InterPro" id="IPR016169">
    <property type="entry name" value="FAD-bd_PCMH_sub2"/>
</dbReference>
<evidence type="ECO:0000256" key="4">
    <source>
        <dbReference type="ARBA" id="ARBA00023002"/>
    </source>
</evidence>
<keyword evidence="2" id="KW-0285">Flavoprotein</keyword>
<gene>
    <name evidence="7" type="primary">DLD1_3</name>
    <name evidence="7" type="ORF">LTR69_007163</name>
</gene>
<keyword evidence="5" id="KW-1133">Transmembrane helix</keyword>
<evidence type="ECO:0000256" key="3">
    <source>
        <dbReference type="ARBA" id="ARBA00022827"/>
    </source>
</evidence>
<dbReference type="PANTHER" id="PTHR11748">
    <property type="entry name" value="D-LACTATE DEHYDROGENASE"/>
    <property type="match status" value="1"/>
</dbReference>
<dbReference type="PROSITE" id="PS51387">
    <property type="entry name" value="FAD_PCMH"/>
    <property type="match status" value="1"/>
</dbReference>
<dbReference type="InterPro" id="IPR006094">
    <property type="entry name" value="Oxid_FAD_bind_N"/>
</dbReference>
<dbReference type="Pfam" id="PF02913">
    <property type="entry name" value="FAD-oxidase_C"/>
    <property type="match status" value="1"/>
</dbReference>
<feature type="domain" description="FAD-binding PCMH-type" evidence="6">
    <location>
        <begin position="142"/>
        <end position="320"/>
    </location>
</feature>
<dbReference type="Pfam" id="PF01565">
    <property type="entry name" value="FAD_binding_4"/>
    <property type="match status" value="1"/>
</dbReference>
<dbReference type="InterPro" id="IPR004113">
    <property type="entry name" value="FAD-bd_oxidored_4_C"/>
</dbReference>
<reference evidence="7 8" key="1">
    <citation type="submission" date="2023-08" db="EMBL/GenBank/DDBJ databases">
        <title>Black Yeasts Isolated from many extreme environments.</title>
        <authorList>
            <person name="Coleine C."/>
            <person name="Stajich J.E."/>
            <person name="Selbmann L."/>
        </authorList>
    </citation>
    <scope>NUCLEOTIDE SEQUENCE [LARGE SCALE GENOMIC DNA]</scope>
    <source>
        <strain evidence="7 8">CCFEE 6328</strain>
    </source>
</reference>
<keyword evidence="5" id="KW-0472">Membrane</keyword>
<dbReference type="InterPro" id="IPR036318">
    <property type="entry name" value="FAD-bd_PCMH-like_sf"/>
</dbReference>
<dbReference type="GO" id="GO:0004458">
    <property type="term" value="F:D-lactate dehydrogenase (cytochrome) activity"/>
    <property type="evidence" value="ECO:0007669"/>
    <property type="project" value="UniProtKB-EC"/>
</dbReference>
<keyword evidence="8" id="KW-1185">Reference proteome</keyword>
<dbReference type="PANTHER" id="PTHR11748:SF116">
    <property type="entry name" value="D-LACTATE DEHYDROGENASE (CYTOCHROME) (AFU_ORTHOLOGUE AFUA_7G02560)"/>
    <property type="match status" value="1"/>
</dbReference>
<protein>
    <submittedName>
        <fullName evidence="7">D-lactate ferricytochrome c oxidoreductase</fullName>
        <ecNumber evidence="7">1.1.2.4</ecNumber>
    </submittedName>
</protein>
<dbReference type="Gene3D" id="3.30.465.10">
    <property type="match status" value="1"/>
</dbReference>
<keyword evidence="3" id="KW-0274">FAD</keyword>
<dbReference type="EC" id="1.1.2.4" evidence="7"/>
<organism evidence="7 8">
    <name type="scientific">Exophiala sideris</name>
    <dbReference type="NCBI Taxonomy" id="1016849"/>
    <lineage>
        <taxon>Eukaryota</taxon>
        <taxon>Fungi</taxon>
        <taxon>Dikarya</taxon>
        <taxon>Ascomycota</taxon>
        <taxon>Pezizomycotina</taxon>
        <taxon>Eurotiomycetes</taxon>
        <taxon>Chaetothyriomycetidae</taxon>
        <taxon>Chaetothyriales</taxon>
        <taxon>Herpotrichiellaceae</taxon>
        <taxon>Exophiala</taxon>
    </lineage>
</organism>
<dbReference type="InterPro" id="IPR016164">
    <property type="entry name" value="FAD-linked_Oxase-like_C"/>
</dbReference>
<comment type="cofactor">
    <cofactor evidence="1">
        <name>FAD</name>
        <dbReference type="ChEBI" id="CHEBI:57692"/>
    </cofactor>
</comment>
<evidence type="ECO:0000313" key="7">
    <source>
        <dbReference type="EMBL" id="KAK5058166.1"/>
    </source>
</evidence>
<keyword evidence="5" id="KW-0812">Transmembrane</keyword>
<accession>A0ABR0J7U0</accession>
<dbReference type="SUPFAM" id="SSF55103">
    <property type="entry name" value="FAD-linked oxidases, C-terminal domain"/>
    <property type="match status" value="1"/>
</dbReference>
<evidence type="ECO:0000256" key="5">
    <source>
        <dbReference type="SAM" id="Phobius"/>
    </source>
</evidence>
<name>A0ABR0J7U0_9EURO</name>
<evidence type="ECO:0000259" key="6">
    <source>
        <dbReference type="PROSITE" id="PS51387"/>
    </source>
</evidence>
<keyword evidence="4 7" id="KW-0560">Oxidoreductase</keyword>
<proteinExistence type="predicted"/>
<dbReference type="Gene3D" id="3.30.70.2740">
    <property type="match status" value="1"/>
</dbReference>
<feature type="transmembrane region" description="Helical" evidence="5">
    <location>
        <begin position="50"/>
        <end position="70"/>
    </location>
</feature>
<evidence type="ECO:0000313" key="8">
    <source>
        <dbReference type="Proteomes" id="UP001345691"/>
    </source>
</evidence>
<comment type="caution">
    <text evidence="7">The sequence shown here is derived from an EMBL/GenBank/DDBJ whole genome shotgun (WGS) entry which is preliminary data.</text>
</comment>
<sequence>MARSALSRIFLRPRAAGAPCLRVQPLKRWQRTASHQTPGSKDLGGNSGGVMNGLVIASIIVLCTGTAAFYSGRISFTGAGPANFKSTAPLLSISRLRHDLSEKNIEAAKKEFIDILGSDGVDDKLGARIARSSTEWSPAPRGDLDRPCLIVYPRSTEDVSALVKVCHRRKIPIIAFGGGTSLEGTLAAIHGEVCIDFRRMDKVVQLHENDMDVVVQPGIGYVDLNEMLGKSGLFFPPDPGPGAQIGGMISQGCSGTSAYRYGTVKDWVLGLTVVLADGTVIKTRRRPKKSSAGYDLTRLFVGSEGTLGLVTEATLKLTNKPENVRVAVASFPSNSHAVEAAVKIVQKGLPLGAIELLDGISMGAINNSGYCTKELTETPSLFLKFSGSEAVVREQVKQVHSLAQEAKCLSFQVGSDEDESDALWQARKTMLWSLMTLKRNPDDTFQGTDLAVPMSRLDDIIDFTNQRLKESGLVGACCGHVGDGNFHSAIFYSAAEKEKMEKIVSEVEQLAIEMDGTITGEHGIGIEKRDRLNDELGVESVDTMRQVKLALDPLGLLNPEKVVRLTPATPLSTTH</sequence>
<dbReference type="SUPFAM" id="SSF56176">
    <property type="entry name" value="FAD-binding/transporter-associated domain-like"/>
    <property type="match status" value="1"/>
</dbReference>
<dbReference type="EMBL" id="JAVRRF010000015">
    <property type="protein sequence ID" value="KAK5058166.1"/>
    <property type="molecule type" value="Genomic_DNA"/>
</dbReference>